<keyword evidence="4" id="KW-1185">Reference proteome</keyword>
<dbReference type="AlphaFoldDB" id="A0A8J3FAP7"/>
<gene>
    <name evidence="3" type="ORF">GCM10010123_23850</name>
</gene>
<feature type="region of interest" description="Disordered" evidence="1">
    <location>
        <begin position="96"/>
        <end position="118"/>
    </location>
</feature>
<organism evidence="3 4">
    <name type="scientific">Pilimelia anulata</name>
    <dbReference type="NCBI Taxonomy" id="53371"/>
    <lineage>
        <taxon>Bacteria</taxon>
        <taxon>Bacillati</taxon>
        <taxon>Actinomycetota</taxon>
        <taxon>Actinomycetes</taxon>
        <taxon>Micromonosporales</taxon>
        <taxon>Micromonosporaceae</taxon>
        <taxon>Pilimelia</taxon>
    </lineage>
</organism>
<dbReference type="RefSeq" id="WP_189170147.1">
    <property type="nucleotide sequence ID" value="NZ_BMQB01000004.1"/>
</dbReference>
<dbReference type="PROSITE" id="PS51257">
    <property type="entry name" value="PROKAR_LIPOPROTEIN"/>
    <property type="match status" value="1"/>
</dbReference>
<name>A0A8J3FAP7_9ACTN</name>
<proteinExistence type="predicted"/>
<evidence type="ECO:0008006" key="5">
    <source>
        <dbReference type="Google" id="ProtNLM"/>
    </source>
</evidence>
<accession>A0A8J3FAP7</accession>
<evidence type="ECO:0000313" key="4">
    <source>
        <dbReference type="Proteomes" id="UP000649739"/>
    </source>
</evidence>
<evidence type="ECO:0000256" key="2">
    <source>
        <dbReference type="SAM" id="SignalP"/>
    </source>
</evidence>
<reference evidence="3" key="1">
    <citation type="journal article" date="2014" name="Int. J. Syst. Evol. Microbiol.">
        <title>Complete genome sequence of Corynebacterium casei LMG S-19264T (=DSM 44701T), isolated from a smear-ripened cheese.</title>
        <authorList>
            <consortium name="US DOE Joint Genome Institute (JGI-PGF)"/>
            <person name="Walter F."/>
            <person name="Albersmeier A."/>
            <person name="Kalinowski J."/>
            <person name="Ruckert C."/>
        </authorList>
    </citation>
    <scope>NUCLEOTIDE SEQUENCE</scope>
    <source>
        <strain evidence="3">JCM 3090</strain>
    </source>
</reference>
<dbReference type="EMBL" id="BMQB01000004">
    <property type="protein sequence ID" value="GGJ93230.1"/>
    <property type="molecule type" value="Genomic_DNA"/>
</dbReference>
<feature type="chain" id="PRO_5038962610" description="Lipoprotein" evidence="2">
    <location>
        <begin position="24"/>
        <end position="118"/>
    </location>
</feature>
<protein>
    <recommendedName>
        <fullName evidence="5">Lipoprotein</fullName>
    </recommendedName>
</protein>
<comment type="caution">
    <text evidence="3">The sequence shown here is derived from an EMBL/GenBank/DDBJ whole genome shotgun (WGS) entry which is preliminary data.</text>
</comment>
<evidence type="ECO:0000256" key="1">
    <source>
        <dbReference type="SAM" id="MobiDB-lite"/>
    </source>
</evidence>
<keyword evidence="2" id="KW-0732">Signal</keyword>
<sequence length="118" mass="11777">MQRRWSGRVGSVSVLTVSASAFLAGCGSDPVAYCVDQSNVVIADQFCDDDDPTYGWINSGKHKTKLKAGQKLKGGQLIAPKDSAGRSAAGLPANGALAGKSGKAGGFGGGGRSGGFGS</sequence>
<reference evidence="3" key="2">
    <citation type="submission" date="2020-09" db="EMBL/GenBank/DDBJ databases">
        <authorList>
            <person name="Sun Q."/>
            <person name="Ohkuma M."/>
        </authorList>
    </citation>
    <scope>NUCLEOTIDE SEQUENCE</scope>
    <source>
        <strain evidence="3">JCM 3090</strain>
    </source>
</reference>
<feature type="signal peptide" evidence="2">
    <location>
        <begin position="1"/>
        <end position="23"/>
    </location>
</feature>
<evidence type="ECO:0000313" key="3">
    <source>
        <dbReference type="EMBL" id="GGJ93230.1"/>
    </source>
</evidence>
<feature type="compositionally biased region" description="Gly residues" evidence="1">
    <location>
        <begin position="102"/>
        <end position="118"/>
    </location>
</feature>
<dbReference type="Proteomes" id="UP000649739">
    <property type="component" value="Unassembled WGS sequence"/>
</dbReference>